<organism evidence="4 5">
    <name type="scientific">Catenulispora subtropica</name>
    <dbReference type="NCBI Taxonomy" id="450798"/>
    <lineage>
        <taxon>Bacteria</taxon>
        <taxon>Bacillati</taxon>
        <taxon>Actinomycetota</taxon>
        <taxon>Actinomycetes</taxon>
        <taxon>Catenulisporales</taxon>
        <taxon>Catenulisporaceae</taxon>
        <taxon>Catenulispora</taxon>
    </lineage>
</organism>
<dbReference type="InterPro" id="IPR022409">
    <property type="entry name" value="PKD/Chitinase_dom"/>
</dbReference>
<dbReference type="Gene3D" id="2.80.10.50">
    <property type="match status" value="2"/>
</dbReference>
<evidence type="ECO:0000256" key="1">
    <source>
        <dbReference type="SAM" id="MobiDB-lite"/>
    </source>
</evidence>
<dbReference type="Pfam" id="PF18911">
    <property type="entry name" value="PKD_4"/>
    <property type="match status" value="3"/>
</dbReference>
<dbReference type="SMART" id="SM00458">
    <property type="entry name" value="RICIN"/>
    <property type="match status" value="1"/>
</dbReference>
<dbReference type="SUPFAM" id="SSF49299">
    <property type="entry name" value="PKD domain"/>
    <property type="match status" value="3"/>
</dbReference>
<protein>
    <recommendedName>
        <fullName evidence="3">PKD domain-containing protein</fullName>
    </recommendedName>
</protein>
<dbReference type="CDD" id="cd00146">
    <property type="entry name" value="PKD"/>
    <property type="match status" value="3"/>
</dbReference>
<feature type="domain" description="PKD" evidence="3">
    <location>
        <begin position="1841"/>
        <end position="1930"/>
    </location>
</feature>
<dbReference type="CDD" id="cd00161">
    <property type="entry name" value="beta-trefoil_Ricin-like"/>
    <property type="match status" value="1"/>
</dbReference>
<gene>
    <name evidence="4" type="ORF">GCM10009838_17800</name>
</gene>
<dbReference type="Gene3D" id="2.60.40.10">
    <property type="entry name" value="Immunoglobulins"/>
    <property type="match status" value="3"/>
</dbReference>
<feature type="region of interest" description="Disordered" evidence="1">
    <location>
        <begin position="298"/>
        <end position="337"/>
    </location>
</feature>
<keyword evidence="5" id="KW-1185">Reference proteome</keyword>
<feature type="chain" id="PRO_5046296009" description="PKD domain-containing protein" evidence="2">
    <location>
        <begin position="48"/>
        <end position="2151"/>
    </location>
</feature>
<evidence type="ECO:0000256" key="2">
    <source>
        <dbReference type="SAM" id="SignalP"/>
    </source>
</evidence>
<reference evidence="5" key="1">
    <citation type="journal article" date="2019" name="Int. J. Syst. Evol. Microbiol.">
        <title>The Global Catalogue of Microorganisms (GCM) 10K type strain sequencing project: providing services to taxonomists for standard genome sequencing and annotation.</title>
        <authorList>
            <consortium name="The Broad Institute Genomics Platform"/>
            <consortium name="The Broad Institute Genome Sequencing Center for Infectious Disease"/>
            <person name="Wu L."/>
            <person name="Ma J."/>
        </authorList>
    </citation>
    <scope>NUCLEOTIDE SEQUENCE [LARGE SCALE GENOMIC DNA]</scope>
    <source>
        <strain evidence="5">JCM 16013</strain>
    </source>
</reference>
<sequence>MRGRQAGQFRQARRTGRDQRIRRLSRAVTAMTAATALFGGGALTAHATDTAGATTGQSTAGAHSSAVRGGTQPAPPLTPKQQADQAELNDLHAASAQAKKTGKPVTVDSQTTDHSTVVALPNGHFQSQDYVTPQRLKLSGAWTPIDSTLTTAADGSFATKATTVAVTFSGGGTGPMAVEDDRAGHKLAVSMPVTLPKPTIFGSTALYPDVYPGVDLRLTATSVGFSDLLIVHDATAAANPALKTLHMTTVGTGVTVSTGADGSIHAKDAAGHDAFASPRPEMWDSTGATPATVAALTSHAAGSAKAPNSDDAASDPSVTGKHAAMPAKSSGDGVDMTPDQGLLKGPGTHYPVFLDPAVAVPQVRNWLEVYQAGDRGYWDGQGYVSANPDVARVGHNASSPAGPVRTLIDFWPAGVPNNALISNATVILSHDGGGNSCTPSDAFQLYRTNPIAPGQTWSSVAVTGGGFVNQPQPVSTANCGNDGSLRLDDKQQLIDMQSRGNLEATVGIRRVDESQQQVAFWMTGPAAARVEVDFDTPPSFYGLAAENTNLCGGYGNPTVLPATATTDYTIDNFVADDGSGHSLQVEDDVWDGANRIGTFTGNGNSGTVSVPMNLNLADGHEYYMTGRVWDNATNLWTDLPPNCWFTPDLSAPKPPSVTSFKDGSGNQLFPSMGTGKESIPTAGSPTGSGTSYAGAFTLGSSVTNPHVSLAKFEYALNIDASHAGPNGNCPAGAQCGELLAGSGNTAVLNLNSGSTHLGVNDLAVQAVDSVGNVSPWSHYMFYMSATFQKTVWGNVLGDGIPDIVTVAPDPANPNVKALLTFPTNHDPSKSTTPGWGGNWIVSAPAASAPNGRTWDGALITHRGADRVVPWDDLFAWQDGALYYYFNTLSGTANPTGSPVNAFAKTSKGVVTRPPAPVCSGTCAYYGPDWSGVKQILAIGPIAGGAPGTFAGKTWLITVEADGPNGTGGNVWAYPPAGIGQLGTPKLISSCQPGVGAGCPQNWNWAKTTLVSPGNAAGHPAIGGSTFNGLPDLWVRDESNPGHDVTWQFANRMANGVEDPTGLGDFTTATQIGTAGQLDSKTWPTLVSDGNILVGDTSPSLWGVDLNGKLDLIHNVSATGAAMSPSQFIATSSTTTNWPGSYNMSTIDTAPLSVSSGPLTSNVSASGALRCLDVPNGSTAVGTVPQLWACNGGAAQVWTFTKDSTIAYAPAGSGPSAMCLDSGGAGQGAQPYLAACNASDSQIWRVIESGTATGQMSLWNKASGLCLDDPNSATAPGTVYQLYQCNDTNAQQWTPPSAAGKNLSVEAETLTTSNTTGTMSVQTNGGGIAFSNGAQLFDSAATVNAGFTVSYYVPVGGVFQVAPAMTKANDYGQVQVTVDGAATPLPNTYDGYAPAVTAPVPFTFGTVALTAGMHTFTFTATGTNASSVNNRYNIGVDILNLNYTQVTSPAAALSLSSSSVAAPSPVTADASHSAPGGAPIAAYGFDFGDGTVLNGTAPTASHGYVWTGASATYTIRATVTDTAGKSASTSQTVTVTAPTGPTALVDAAAKAPANVAVPISAASSTPGSSPITSYTFDYGDGSPVATGSAAATSHTYTTANTYTIKVTETDAENLTSTATTQIVVGGWPAAGYVQRVGSDAKATGIQPSMAVNLHPAKDTAPGNALVVSVMLTNELYGNVTASDSAGDQFTVVSDINNGTVGHRLVTLAAFRTRGLNLSDTITVNFGRSAEHQIAIDEYAGVKAVDQANAATGDATTTFNSGFVQATRPGEMVIGTAGIHKTAPPSFAAGWTGLPQLQVPTGQQPDYLIAGYQPAAAPGSFAATGSSTGMWMANVASLVPNVVTGAITAAPSAGLAPLPVAFDASASSPGPNPITSYAFDFGDGNTQAGSGNPKTSHTYANPGTFTAKVTVTDSAGATDTVSVQVVVSAAQKPLADHGMVAYHVSPPTTSSTNPDITTSVGTHPLSAVPAGDTLVLSMMMTNSKGVNPTGSVTASDTQGNAYVQVGTAITDNAGDYVVAMAAVNIKKGLGTGDTITVNWPSNKEHHLAVEDFSGVSAVDQFSGYYASLAKTGGAFTSLPVTTGAANELLYGFAGIQGGSPPVWDTGWAPGNNALVTNRTDRLITSARLVAATGSYAATGTAYAAYMAGIVTLR</sequence>
<accession>A0ABP5CEI0</accession>
<feature type="region of interest" description="Disordered" evidence="1">
    <location>
        <begin position="1"/>
        <end position="20"/>
    </location>
</feature>
<dbReference type="InterPro" id="IPR035992">
    <property type="entry name" value="Ricin_B-like_lectins"/>
</dbReference>
<feature type="signal peptide" evidence="2">
    <location>
        <begin position="1"/>
        <end position="47"/>
    </location>
</feature>
<dbReference type="InterPro" id="IPR000601">
    <property type="entry name" value="PKD_dom"/>
</dbReference>
<evidence type="ECO:0000313" key="5">
    <source>
        <dbReference type="Proteomes" id="UP001499854"/>
    </source>
</evidence>
<feature type="domain" description="PKD" evidence="3">
    <location>
        <begin position="1476"/>
        <end position="1541"/>
    </location>
</feature>
<dbReference type="SMART" id="SM00089">
    <property type="entry name" value="PKD"/>
    <property type="match status" value="3"/>
</dbReference>
<comment type="caution">
    <text evidence="4">The sequence shown here is derived from an EMBL/GenBank/DDBJ whole genome shotgun (WGS) entry which is preliminary data.</text>
</comment>
<feature type="domain" description="PKD" evidence="3">
    <location>
        <begin position="1568"/>
        <end position="1623"/>
    </location>
</feature>
<evidence type="ECO:0000313" key="4">
    <source>
        <dbReference type="EMBL" id="GAA1961607.1"/>
    </source>
</evidence>
<dbReference type="EMBL" id="BAAAQM010000007">
    <property type="protein sequence ID" value="GAA1961607.1"/>
    <property type="molecule type" value="Genomic_DNA"/>
</dbReference>
<dbReference type="PROSITE" id="PS50093">
    <property type="entry name" value="PKD"/>
    <property type="match status" value="3"/>
</dbReference>
<dbReference type="PROSITE" id="PS50231">
    <property type="entry name" value="RICIN_B_LECTIN"/>
    <property type="match status" value="1"/>
</dbReference>
<dbReference type="Proteomes" id="UP001499854">
    <property type="component" value="Unassembled WGS sequence"/>
</dbReference>
<feature type="region of interest" description="Disordered" evidence="1">
    <location>
        <begin position="52"/>
        <end position="82"/>
    </location>
</feature>
<evidence type="ECO:0000259" key="3">
    <source>
        <dbReference type="PROSITE" id="PS50093"/>
    </source>
</evidence>
<dbReference type="InterPro" id="IPR013783">
    <property type="entry name" value="Ig-like_fold"/>
</dbReference>
<name>A0ABP5CEI0_9ACTN</name>
<proteinExistence type="predicted"/>
<dbReference type="SUPFAM" id="SSF50370">
    <property type="entry name" value="Ricin B-like lectins"/>
    <property type="match status" value="1"/>
</dbReference>
<dbReference type="InterPro" id="IPR035986">
    <property type="entry name" value="PKD_dom_sf"/>
</dbReference>
<feature type="compositionally biased region" description="Low complexity" evidence="1">
    <location>
        <begin position="52"/>
        <end position="66"/>
    </location>
</feature>
<dbReference type="InterPro" id="IPR000772">
    <property type="entry name" value="Ricin_B_lectin"/>
</dbReference>
<feature type="compositionally biased region" description="Low complexity" evidence="1">
    <location>
        <begin position="1"/>
        <end position="10"/>
    </location>
</feature>
<keyword evidence="2" id="KW-0732">Signal</keyword>
<dbReference type="Pfam" id="PF00652">
    <property type="entry name" value="Ricin_B_lectin"/>
    <property type="match status" value="1"/>
</dbReference>